<feature type="transmembrane region" description="Helical" evidence="2">
    <location>
        <begin position="240"/>
        <end position="259"/>
    </location>
</feature>
<keyword evidence="5" id="KW-1185">Reference proteome</keyword>
<organism evidence="4 5">
    <name type="scientific">Streptomyces hebeiensis</name>
    <dbReference type="NCBI Taxonomy" id="229486"/>
    <lineage>
        <taxon>Bacteria</taxon>
        <taxon>Bacillati</taxon>
        <taxon>Actinomycetota</taxon>
        <taxon>Actinomycetes</taxon>
        <taxon>Kitasatosporales</taxon>
        <taxon>Streptomycetaceae</taxon>
        <taxon>Streptomyces</taxon>
    </lineage>
</organism>
<reference evidence="5" key="1">
    <citation type="journal article" date="2019" name="Int. J. Syst. Evol. Microbiol.">
        <title>The Global Catalogue of Microorganisms (GCM) 10K type strain sequencing project: providing services to taxonomists for standard genome sequencing and annotation.</title>
        <authorList>
            <consortium name="The Broad Institute Genomics Platform"/>
            <consortium name="The Broad Institute Genome Sequencing Center for Infectious Disease"/>
            <person name="Wu L."/>
            <person name="Ma J."/>
        </authorList>
    </citation>
    <scope>NUCLEOTIDE SEQUENCE [LARGE SCALE GENOMIC DNA]</scope>
    <source>
        <strain evidence="5">JCM 12696</strain>
    </source>
</reference>
<proteinExistence type="predicted"/>
<accession>A0ABP4FK04</accession>
<dbReference type="RefSeq" id="WP_344280865.1">
    <property type="nucleotide sequence ID" value="NZ_BAAAKV010000050.1"/>
</dbReference>
<keyword evidence="2" id="KW-1133">Transmembrane helix</keyword>
<keyword evidence="2" id="KW-0812">Transmembrane</keyword>
<feature type="transmembrane region" description="Helical" evidence="2">
    <location>
        <begin position="289"/>
        <end position="311"/>
    </location>
</feature>
<feature type="transmembrane region" description="Helical" evidence="2">
    <location>
        <begin position="171"/>
        <end position="194"/>
    </location>
</feature>
<feature type="transmembrane region" description="Helical" evidence="2">
    <location>
        <begin position="84"/>
        <end position="108"/>
    </location>
</feature>
<dbReference type="Proteomes" id="UP001501371">
    <property type="component" value="Unassembled WGS sequence"/>
</dbReference>
<feature type="transmembrane region" description="Helical" evidence="2">
    <location>
        <begin position="356"/>
        <end position="377"/>
    </location>
</feature>
<dbReference type="InterPro" id="IPR050879">
    <property type="entry name" value="Acyltransferase_3"/>
</dbReference>
<evidence type="ECO:0000256" key="2">
    <source>
        <dbReference type="SAM" id="Phobius"/>
    </source>
</evidence>
<protein>
    <recommendedName>
        <fullName evidence="3">Acyltransferase 3 domain-containing protein</fullName>
    </recommendedName>
</protein>
<evidence type="ECO:0000313" key="4">
    <source>
        <dbReference type="EMBL" id="GAA1186208.1"/>
    </source>
</evidence>
<feature type="transmembrane region" description="Helical" evidence="2">
    <location>
        <begin position="266"/>
        <end position="283"/>
    </location>
</feature>
<feature type="transmembrane region" description="Helical" evidence="2">
    <location>
        <begin position="45"/>
        <end position="64"/>
    </location>
</feature>
<feature type="transmembrane region" description="Helical" evidence="2">
    <location>
        <begin position="129"/>
        <end position="151"/>
    </location>
</feature>
<comment type="caution">
    <text evidence="4">The sequence shown here is derived from an EMBL/GenBank/DDBJ whole genome shotgun (WGS) entry which is preliminary data.</text>
</comment>
<sequence length="415" mass="45266">MTEVTGTAGTTGATAARGAVGTPPPGRAAAATPATKRQALPTLTGMRFIAAFAVFLFHLTMLPVHTPHGIDMLHQFEDAGVRDAYNSVFHFAGFTGVSFFFVLSGFVLTWSARSTDTVTAFWRRRFFKIYPLHVVTYAAGLVFLTGGAFAVGNDLPGVFLLQSWIPDPAVIFAANSPSWSISCEALFYLLFPLLLPLIQRIDARRLWWWAAGMVAGMFAVATIAHLYVSMEYQFWFSYTLPPLRLMEFVLGILAARLVILGRWPGIRLLPATALLVLAYALALRLPQVFAQSAVTIVPVVLVVAAGALADLGGRSRLLRGRVMVWLGEISFAFYMVHLIVLLSVRKWLGVENSWDTPTAFLVITGCFAVTLLLAWLLHIGVERPSMRHWSVRRPRGGADGPRSTGGSKSTARVGG</sequence>
<feature type="transmembrane region" description="Helical" evidence="2">
    <location>
        <begin position="206"/>
        <end position="228"/>
    </location>
</feature>
<evidence type="ECO:0000313" key="5">
    <source>
        <dbReference type="Proteomes" id="UP001501371"/>
    </source>
</evidence>
<evidence type="ECO:0000259" key="3">
    <source>
        <dbReference type="Pfam" id="PF01757"/>
    </source>
</evidence>
<dbReference type="InterPro" id="IPR002656">
    <property type="entry name" value="Acyl_transf_3_dom"/>
</dbReference>
<feature type="region of interest" description="Disordered" evidence="1">
    <location>
        <begin position="390"/>
        <end position="415"/>
    </location>
</feature>
<dbReference type="PANTHER" id="PTHR23028">
    <property type="entry name" value="ACETYLTRANSFERASE"/>
    <property type="match status" value="1"/>
</dbReference>
<feature type="compositionally biased region" description="Polar residues" evidence="1">
    <location>
        <begin position="404"/>
        <end position="415"/>
    </location>
</feature>
<feature type="transmembrane region" description="Helical" evidence="2">
    <location>
        <begin position="323"/>
        <end position="344"/>
    </location>
</feature>
<name>A0ABP4FK04_9ACTN</name>
<feature type="region of interest" description="Disordered" evidence="1">
    <location>
        <begin position="1"/>
        <end position="34"/>
    </location>
</feature>
<dbReference type="Pfam" id="PF01757">
    <property type="entry name" value="Acyl_transf_3"/>
    <property type="match status" value="1"/>
</dbReference>
<evidence type="ECO:0000256" key="1">
    <source>
        <dbReference type="SAM" id="MobiDB-lite"/>
    </source>
</evidence>
<feature type="domain" description="Acyltransferase 3" evidence="3">
    <location>
        <begin position="43"/>
        <end position="378"/>
    </location>
</feature>
<dbReference type="PANTHER" id="PTHR23028:SF53">
    <property type="entry name" value="ACYL_TRANSF_3 DOMAIN-CONTAINING PROTEIN"/>
    <property type="match status" value="1"/>
</dbReference>
<keyword evidence="2" id="KW-0472">Membrane</keyword>
<dbReference type="EMBL" id="BAAAKV010000050">
    <property type="protein sequence ID" value="GAA1186208.1"/>
    <property type="molecule type" value="Genomic_DNA"/>
</dbReference>
<gene>
    <name evidence="4" type="ORF">GCM10009654_49730</name>
</gene>